<proteinExistence type="predicted"/>
<evidence type="ECO:0000256" key="1">
    <source>
        <dbReference type="ARBA" id="ARBA00004196"/>
    </source>
</evidence>
<dbReference type="PROSITE" id="PS51352">
    <property type="entry name" value="THIOREDOXIN_2"/>
    <property type="match status" value="1"/>
</dbReference>
<dbReference type="InterPro" id="IPR013766">
    <property type="entry name" value="Thioredoxin_domain"/>
</dbReference>
<dbReference type="PANTHER" id="PTHR42852">
    <property type="entry name" value="THIOL:DISULFIDE INTERCHANGE PROTEIN DSBE"/>
    <property type="match status" value="1"/>
</dbReference>
<feature type="signal peptide" evidence="5">
    <location>
        <begin position="1"/>
        <end position="34"/>
    </location>
</feature>
<dbReference type="PROSITE" id="PS00194">
    <property type="entry name" value="THIOREDOXIN_1"/>
    <property type="match status" value="1"/>
</dbReference>
<dbReference type="InterPro" id="IPR000866">
    <property type="entry name" value="AhpC/TSA"/>
</dbReference>
<name>U2HR81_9SPHI</name>
<dbReference type="eggNOG" id="COG0526">
    <property type="taxonomic scope" value="Bacteria"/>
</dbReference>
<organism evidence="7 8">
    <name type="scientific">Sphingobacterium paucimobilis HER1398</name>
    <dbReference type="NCBI Taxonomy" id="1346330"/>
    <lineage>
        <taxon>Bacteria</taxon>
        <taxon>Pseudomonadati</taxon>
        <taxon>Bacteroidota</taxon>
        <taxon>Sphingobacteriia</taxon>
        <taxon>Sphingobacteriales</taxon>
        <taxon>Sphingobacteriaceae</taxon>
        <taxon>Sphingobacterium</taxon>
    </lineage>
</organism>
<evidence type="ECO:0000256" key="4">
    <source>
        <dbReference type="ARBA" id="ARBA00023284"/>
    </source>
</evidence>
<evidence type="ECO:0000313" key="7">
    <source>
        <dbReference type="EMBL" id="ERJ57982.1"/>
    </source>
</evidence>
<evidence type="ECO:0000313" key="8">
    <source>
        <dbReference type="Proteomes" id="UP000016584"/>
    </source>
</evidence>
<dbReference type="AlphaFoldDB" id="U2HR81"/>
<dbReference type="InterPro" id="IPR050553">
    <property type="entry name" value="Thioredoxin_ResA/DsbE_sf"/>
</dbReference>
<dbReference type="Proteomes" id="UP000016584">
    <property type="component" value="Unassembled WGS sequence"/>
</dbReference>
<dbReference type="GO" id="GO:0017004">
    <property type="term" value="P:cytochrome complex assembly"/>
    <property type="evidence" value="ECO:0007669"/>
    <property type="project" value="UniProtKB-KW"/>
</dbReference>
<reference evidence="7 8" key="1">
    <citation type="journal article" date="2013" name="Genome Announc.">
        <title>The Draft Genome Sequence of Sphingomonas paucimobilis Strain HER1398 (Proteobacteria), Host to the Giant PAU Phage, Indicates That It Is a Member of the Genus Sphingobacterium (Bacteroidetes).</title>
        <authorList>
            <person name="White R.A.III."/>
            <person name="Suttle C.A."/>
        </authorList>
    </citation>
    <scope>NUCLEOTIDE SEQUENCE [LARGE SCALE GENOMIC DNA]</scope>
    <source>
        <strain evidence="7 8">HER1398</strain>
    </source>
</reference>
<comment type="caution">
    <text evidence="7">The sequence shown here is derived from an EMBL/GenBank/DDBJ whole genome shotgun (WGS) entry which is preliminary data.</text>
</comment>
<accession>U2HR81</accession>
<dbReference type="CDD" id="cd02966">
    <property type="entry name" value="TlpA_like_family"/>
    <property type="match status" value="1"/>
</dbReference>
<keyword evidence="4" id="KW-0676">Redox-active center</keyword>
<dbReference type="GO" id="GO:0030313">
    <property type="term" value="C:cell envelope"/>
    <property type="evidence" value="ECO:0007669"/>
    <property type="project" value="UniProtKB-SubCell"/>
</dbReference>
<gene>
    <name evidence="7" type="ORF">M472_04300</name>
</gene>
<comment type="subcellular location">
    <subcellularLocation>
        <location evidence="1">Cell envelope</location>
    </subcellularLocation>
</comment>
<evidence type="ECO:0000256" key="3">
    <source>
        <dbReference type="ARBA" id="ARBA00023157"/>
    </source>
</evidence>
<feature type="chain" id="PRO_5004627475" description="Thioredoxin domain-containing protein" evidence="5">
    <location>
        <begin position="35"/>
        <end position="393"/>
    </location>
</feature>
<dbReference type="EMBL" id="ATDL01000020">
    <property type="protein sequence ID" value="ERJ57982.1"/>
    <property type="molecule type" value="Genomic_DNA"/>
</dbReference>
<protein>
    <recommendedName>
        <fullName evidence="6">Thioredoxin domain-containing protein</fullName>
    </recommendedName>
</protein>
<dbReference type="Gene3D" id="3.40.30.10">
    <property type="entry name" value="Glutaredoxin"/>
    <property type="match status" value="1"/>
</dbReference>
<dbReference type="PATRIC" id="fig|1346330.5.peg.3620"/>
<dbReference type="SUPFAM" id="SSF52833">
    <property type="entry name" value="Thioredoxin-like"/>
    <property type="match status" value="1"/>
</dbReference>
<evidence type="ECO:0000256" key="2">
    <source>
        <dbReference type="ARBA" id="ARBA00022748"/>
    </source>
</evidence>
<dbReference type="Pfam" id="PF14289">
    <property type="entry name" value="DUF4369"/>
    <property type="match status" value="1"/>
</dbReference>
<dbReference type="InterPro" id="IPR036249">
    <property type="entry name" value="Thioredoxin-like_sf"/>
</dbReference>
<dbReference type="GO" id="GO:0016209">
    <property type="term" value="F:antioxidant activity"/>
    <property type="evidence" value="ECO:0007669"/>
    <property type="project" value="InterPro"/>
</dbReference>
<dbReference type="Pfam" id="PF00578">
    <property type="entry name" value="AhpC-TSA"/>
    <property type="match status" value="1"/>
</dbReference>
<dbReference type="GO" id="GO:0016491">
    <property type="term" value="F:oxidoreductase activity"/>
    <property type="evidence" value="ECO:0007669"/>
    <property type="project" value="InterPro"/>
</dbReference>
<feature type="domain" description="Thioredoxin" evidence="6">
    <location>
        <begin position="253"/>
        <end position="393"/>
    </location>
</feature>
<sequence length="393" mass="43202">MRYVEVSTLLKNGFKPMKKTVLTMVLALPLAVWAQEGAFKIEAQIKKSNDNAKAYLSYRTGNGMEQDSAVVKKGKFTFSGTVQGPTQMTITYAPTGKLDRRAAQGADSYSLYIDKGTAKLVATDSIKNAKISGAPLSVEYAQYAKQLEKTTKGMAALDAEWYGATDEQRKDGKLAERLRGLAGPLMEEKERVQKDYLAQHPTSYFALLALQDLSGSQLDVAFAEPAFNKLSAEVKSTPAGEAFNKRIVAAKATAVGAMAPDFTQNDVNDKPVKLSDFRGKYVLLDFWASWCGPCRHENPNVVEAYHKFKDKNFTVLGVSLDNPGKKDNWLKAIADDKLEWTNVSDLQGWKNAASTLYGVRGIPQNYLIGPDGKIVASNLRGEELHKKLAELLN</sequence>
<dbReference type="PANTHER" id="PTHR42852:SF6">
    <property type="entry name" value="THIOL:DISULFIDE INTERCHANGE PROTEIN DSBE"/>
    <property type="match status" value="1"/>
</dbReference>
<evidence type="ECO:0000256" key="5">
    <source>
        <dbReference type="SAM" id="SignalP"/>
    </source>
</evidence>
<keyword evidence="5" id="KW-0732">Signal</keyword>
<dbReference type="InterPro" id="IPR025380">
    <property type="entry name" value="DUF4369"/>
</dbReference>
<keyword evidence="2" id="KW-0201">Cytochrome c-type biogenesis</keyword>
<keyword evidence="8" id="KW-1185">Reference proteome</keyword>
<dbReference type="STRING" id="1346330.M472_04300"/>
<dbReference type="InterPro" id="IPR017937">
    <property type="entry name" value="Thioredoxin_CS"/>
</dbReference>
<evidence type="ECO:0000259" key="6">
    <source>
        <dbReference type="PROSITE" id="PS51352"/>
    </source>
</evidence>
<keyword evidence="3" id="KW-1015">Disulfide bond</keyword>